<gene>
    <name evidence="2" type="ORF">M513_11294</name>
</gene>
<dbReference type="AlphaFoldDB" id="A0A085LS68"/>
<dbReference type="Proteomes" id="UP000030764">
    <property type="component" value="Unassembled WGS sequence"/>
</dbReference>
<evidence type="ECO:0000313" key="2">
    <source>
        <dbReference type="EMBL" id="KFD47814.1"/>
    </source>
</evidence>
<keyword evidence="3" id="KW-1185">Reference proteome</keyword>
<accession>A0A085LS68</accession>
<proteinExistence type="predicted"/>
<sequence>MSDAGAEELCRANTSEREVGGAGAKKVEKLSDEGAEELCRANTSERESFVCTNKQSIKERKGLICFFFHGKNNLVWSFVCTNKQSIKEGEGLICLFFHGKNNLVRISSTLWSP</sequence>
<dbReference type="EMBL" id="KL363313">
    <property type="protein sequence ID" value="KFD47814.1"/>
    <property type="molecule type" value="Genomic_DNA"/>
</dbReference>
<reference evidence="2 3" key="1">
    <citation type="journal article" date="2014" name="Nat. Genet.">
        <title>Genome and transcriptome of the porcine whipworm Trichuris suis.</title>
        <authorList>
            <person name="Jex A.R."/>
            <person name="Nejsum P."/>
            <person name="Schwarz E.M."/>
            <person name="Hu L."/>
            <person name="Young N.D."/>
            <person name="Hall R.S."/>
            <person name="Korhonen P.K."/>
            <person name="Liao S."/>
            <person name="Thamsborg S."/>
            <person name="Xia J."/>
            <person name="Xu P."/>
            <person name="Wang S."/>
            <person name="Scheerlinck J.P."/>
            <person name="Hofmann A."/>
            <person name="Sternberg P.W."/>
            <person name="Wang J."/>
            <person name="Gasser R.B."/>
        </authorList>
    </citation>
    <scope>NUCLEOTIDE SEQUENCE [LARGE SCALE GENOMIC DNA]</scope>
    <source>
        <strain evidence="2">DCEP-RM93M</strain>
    </source>
</reference>
<feature type="region of interest" description="Disordered" evidence="1">
    <location>
        <begin position="1"/>
        <end position="26"/>
    </location>
</feature>
<name>A0A085LS68_9BILA</name>
<feature type="compositionally biased region" description="Basic and acidic residues" evidence="1">
    <location>
        <begin position="8"/>
        <end position="26"/>
    </location>
</feature>
<evidence type="ECO:0000313" key="3">
    <source>
        <dbReference type="Proteomes" id="UP000030764"/>
    </source>
</evidence>
<organism evidence="2 3">
    <name type="scientific">Trichuris suis</name>
    <name type="common">pig whipworm</name>
    <dbReference type="NCBI Taxonomy" id="68888"/>
    <lineage>
        <taxon>Eukaryota</taxon>
        <taxon>Metazoa</taxon>
        <taxon>Ecdysozoa</taxon>
        <taxon>Nematoda</taxon>
        <taxon>Enoplea</taxon>
        <taxon>Dorylaimia</taxon>
        <taxon>Trichinellida</taxon>
        <taxon>Trichuridae</taxon>
        <taxon>Trichuris</taxon>
    </lineage>
</organism>
<protein>
    <submittedName>
        <fullName evidence="2">Uncharacterized protein</fullName>
    </submittedName>
</protein>
<evidence type="ECO:0000256" key="1">
    <source>
        <dbReference type="SAM" id="MobiDB-lite"/>
    </source>
</evidence>